<organism evidence="1 2">
    <name type="scientific">Avena sativa</name>
    <name type="common">Oat</name>
    <dbReference type="NCBI Taxonomy" id="4498"/>
    <lineage>
        <taxon>Eukaryota</taxon>
        <taxon>Viridiplantae</taxon>
        <taxon>Streptophyta</taxon>
        <taxon>Embryophyta</taxon>
        <taxon>Tracheophyta</taxon>
        <taxon>Spermatophyta</taxon>
        <taxon>Magnoliopsida</taxon>
        <taxon>Liliopsida</taxon>
        <taxon>Poales</taxon>
        <taxon>Poaceae</taxon>
        <taxon>BOP clade</taxon>
        <taxon>Pooideae</taxon>
        <taxon>Poodae</taxon>
        <taxon>Poeae</taxon>
        <taxon>Poeae Chloroplast Group 1 (Aveneae type)</taxon>
        <taxon>Aveninae</taxon>
        <taxon>Avena</taxon>
    </lineage>
</organism>
<dbReference type="EnsemblPlants" id="AVESA.00010b.r2.4AG0639460.1">
    <property type="protein sequence ID" value="AVESA.00010b.r2.4AG0639460.1.CDS"/>
    <property type="gene ID" value="AVESA.00010b.r2.4AG0639460"/>
</dbReference>
<sequence length="481" mass="52546">MPGSYEATPCVEHEQEKGAGIKIKLKLRTKHGTTVKFSLRRRSTCQSLRAVATPPAEALSPPAMAPGPVMAPSKTRGGEAVKPPGAIPLSRKKLGLVLIIAGMFLVSRARGEVVHKKWDISYQQYAYPDGARTIHAVQGDTVVVKGVNSSASGASYNATHPGCSTPVFGVVPGRTYRFRIASMTSLSALNFEIEQIGTPWADGTKGVTQCPILPGDTFEYGFLVECPGTYMYHAHYGMQRSLRFNGTTVVAVPPGTGPDLAEPSYHGEDEDRVFLKDWWRKRTYEQATGLASVPLAWWVGELQSLVINGRGRFVNCSALGASACNATHPEAECSTPMFAVVHGRTYRFRIGSMTSLSALNFEIEGHPMMVVEMDGHYVKPLVVRNINIYSGEPYSVRIATVTHPAHVYIPPPRSDLWHLHGHNFWVLGYGVGRSDPVVHTAAYNPSDPIFKNTVAHGAPLWVDGDAAEDRQPSVWVFRCHI</sequence>
<proteinExistence type="predicted"/>
<dbReference type="Proteomes" id="UP001732700">
    <property type="component" value="Chromosome 4A"/>
</dbReference>
<evidence type="ECO:0000313" key="2">
    <source>
        <dbReference type="Proteomes" id="UP001732700"/>
    </source>
</evidence>
<keyword evidence="2" id="KW-1185">Reference proteome</keyword>
<evidence type="ECO:0000313" key="1">
    <source>
        <dbReference type="EnsemblPlants" id="AVESA.00010b.r2.4AG0639460.1.CDS"/>
    </source>
</evidence>
<protein>
    <submittedName>
        <fullName evidence="1">Uncharacterized protein</fullName>
    </submittedName>
</protein>
<reference evidence="1" key="1">
    <citation type="submission" date="2021-05" db="EMBL/GenBank/DDBJ databases">
        <authorList>
            <person name="Scholz U."/>
            <person name="Mascher M."/>
            <person name="Fiebig A."/>
        </authorList>
    </citation>
    <scope>NUCLEOTIDE SEQUENCE [LARGE SCALE GENOMIC DNA]</scope>
</reference>
<name>A0ACD5WIW5_AVESA</name>
<reference evidence="1" key="2">
    <citation type="submission" date="2025-09" db="UniProtKB">
        <authorList>
            <consortium name="EnsemblPlants"/>
        </authorList>
    </citation>
    <scope>IDENTIFICATION</scope>
</reference>
<accession>A0ACD5WIW5</accession>